<comment type="caution">
    <text evidence="2">The sequence shown here is derived from an EMBL/GenBank/DDBJ whole genome shotgun (WGS) entry which is preliminary data.</text>
</comment>
<feature type="chain" id="PRO_5021019462" evidence="1">
    <location>
        <begin position="21"/>
        <end position="266"/>
    </location>
</feature>
<sequence length="266" mass="29506">MKKKLLYATAIMFNVFVASSQTDTATNTIIENSSIAVDNEQFLPKKNNVKISLTSLAFKNFQFQYERSLSKRIGVVIGYSFIPKGSVPFKSQINDLVSDDPDSQDMFANAELGYNAITPEVRFYLGEGYGKGFYIATFYRHLQYDITGVNFTYTNQLSGKDDIDMGGKLSANTFGLQFGAQFNLGKHLILDWWIAGPHYGTSKGDFVGASDRTLTQFEQDELQKELDKIELPLSDVNAKANANGATINISGPWGGIRSGLSLGYRF</sequence>
<evidence type="ECO:0000256" key="1">
    <source>
        <dbReference type="SAM" id="SignalP"/>
    </source>
</evidence>
<gene>
    <name evidence="2" type="ORF">E0F98_08870</name>
</gene>
<reference evidence="2 3" key="1">
    <citation type="submission" date="2019-03" db="EMBL/GenBank/DDBJ databases">
        <title>Flavobacterium TSA-D2 sp. nov., isolated from arctic soil.</title>
        <authorList>
            <person name="Chaudhary D.K."/>
        </authorList>
    </citation>
    <scope>NUCLEOTIDE SEQUENCE [LARGE SCALE GENOMIC DNA]</scope>
    <source>
        <strain evidence="2 3">TSA-D2</strain>
    </source>
</reference>
<feature type="signal peptide" evidence="1">
    <location>
        <begin position="1"/>
        <end position="20"/>
    </location>
</feature>
<dbReference type="EMBL" id="SMFO01000005">
    <property type="protein sequence ID" value="TDE04058.1"/>
    <property type="molecule type" value="Genomic_DNA"/>
</dbReference>
<protein>
    <submittedName>
        <fullName evidence="2">DUF3575 domain-containing protein</fullName>
    </submittedName>
</protein>
<dbReference type="Proteomes" id="UP000294597">
    <property type="component" value="Unassembled WGS sequence"/>
</dbReference>
<keyword evidence="3" id="KW-1185">Reference proteome</keyword>
<proteinExistence type="predicted"/>
<keyword evidence="1" id="KW-0732">Signal</keyword>
<evidence type="ECO:0000313" key="2">
    <source>
        <dbReference type="EMBL" id="TDE04058.1"/>
    </source>
</evidence>
<name>A0A4V2Z1A2_9FLAO</name>
<dbReference type="AlphaFoldDB" id="A0A4V2Z1A2"/>
<accession>A0A4V2Z1A2</accession>
<dbReference type="RefSeq" id="WP_132110590.1">
    <property type="nucleotide sequence ID" value="NZ_SMFO01000005.1"/>
</dbReference>
<evidence type="ECO:0000313" key="3">
    <source>
        <dbReference type="Proteomes" id="UP000294597"/>
    </source>
</evidence>
<organism evidence="2 3">
    <name type="scientific">Flavobacterium hiemivividum</name>
    <dbReference type="NCBI Taxonomy" id="2541734"/>
    <lineage>
        <taxon>Bacteria</taxon>
        <taxon>Pseudomonadati</taxon>
        <taxon>Bacteroidota</taxon>
        <taxon>Flavobacteriia</taxon>
        <taxon>Flavobacteriales</taxon>
        <taxon>Flavobacteriaceae</taxon>
        <taxon>Flavobacterium</taxon>
    </lineage>
</organism>